<reference evidence="2 3" key="1">
    <citation type="submission" date="2020-02" db="EMBL/GenBank/DDBJ databases">
        <title>Draft genome sequence of Haematococcus lacustris strain NIES-144.</title>
        <authorList>
            <person name="Morimoto D."/>
            <person name="Nakagawa S."/>
            <person name="Yoshida T."/>
            <person name="Sawayama S."/>
        </authorList>
    </citation>
    <scope>NUCLEOTIDE SEQUENCE [LARGE SCALE GENOMIC DNA]</scope>
    <source>
        <strain evidence="2 3">NIES-144</strain>
    </source>
</reference>
<name>A0A699ZN73_HAELA</name>
<keyword evidence="3" id="KW-1185">Reference proteome</keyword>
<comment type="caution">
    <text evidence="2">The sequence shown here is derived from an EMBL/GenBank/DDBJ whole genome shotgun (WGS) entry which is preliminary data.</text>
</comment>
<feature type="non-terminal residue" evidence="2">
    <location>
        <position position="1"/>
    </location>
</feature>
<dbReference type="Proteomes" id="UP000485058">
    <property type="component" value="Unassembled WGS sequence"/>
</dbReference>
<sequence length="85" mass="9206">ELPRDEAMLRRISSLVSSLPALDTPRFKSEYLAESNDALLAVILAALTKITSCLSDTVDKVLVAYDRSASKGGRRGVPPPHHGFL</sequence>
<dbReference type="Pfam" id="PF13012">
    <property type="entry name" value="MitMem_reg"/>
    <property type="match status" value="1"/>
</dbReference>
<protein>
    <submittedName>
        <fullName evidence="2">MPN domain-containing protein</fullName>
    </submittedName>
</protein>
<evidence type="ECO:0000313" key="3">
    <source>
        <dbReference type="Proteomes" id="UP000485058"/>
    </source>
</evidence>
<proteinExistence type="predicted"/>
<evidence type="ECO:0000313" key="2">
    <source>
        <dbReference type="EMBL" id="GFH24277.1"/>
    </source>
</evidence>
<dbReference type="EMBL" id="BLLF01002489">
    <property type="protein sequence ID" value="GFH24277.1"/>
    <property type="molecule type" value="Genomic_DNA"/>
</dbReference>
<evidence type="ECO:0000259" key="1">
    <source>
        <dbReference type="Pfam" id="PF13012"/>
    </source>
</evidence>
<gene>
    <name evidence="2" type="ORF">HaLaN_22040</name>
</gene>
<accession>A0A699ZN73</accession>
<dbReference type="AlphaFoldDB" id="A0A699ZN73"/>
<dbReference type="InterPro" id="IPR024969">
    <property type="entry name" value="EIF3F/CSN6-like_C"/>
</dbReference>
<organism evidence="2 3">
    <name type="scientific">Haematococcus lacustris</name>
    <name type="common">Green alga</name>
    <name type="synonym">Haematococcus pluvialis</name>
    <dbReference type="NCBI Taxonomy" id="44745"/>
    <lineage>
        <taxon>Eukaryota</taxon>
        <taxon>Viridiplantae</taxon>
        <taxon>Chlorophyta</taxon>
        <taxon>core chlorophytes</taxon>
        <taxon>Chlorophyceae</taxon>
        <taxon>CS clade</taxon>
        <taxon>Chlamydomonadales</taxon>
        <taxon>Haematococcaceae</taxon>
        <taxon>Haematococcus</taxon>
    </lineage>
</organism>
<feature type="domain" description="EIF3F/CSN6-like C-terminal" evidence="1">
    <location>
        <begin position="1"/>
        <end position="58"/>
    </location>
</feature>